<dbReference type="InterPro" id="IPR025522">
    <property type="entry name" value="DUF4410"/>
</dbReference>
<accession>A0A1J5N408</accession>
<name>A0A1J5N408_9BACT</name>
<gene>
    <name evidence="2" type="ORF">BerOc1_02286</name>
</gene>
<proteinExistence type="predicted"/>
<evidence type="ECO:0008006" key="4">
    <source>
        <dbReference type="Google" id="ProtNLM"/>
    </source>
</evidence>
<dbReference type="Pfam" id="PF14366">
    <property type="entry name" value="DUF4410"/>
    <property type="match status" value="1"/>
</dbReference>
<dbReference type="RefSeq" id="WP_071545800.1">
    <property type="nucleotide sequence ID" value="NZ_LKAQ01000004.1"/>
</dbReference>
<feature type="chain" id="PRO_5009635529" description="DUF4410 domain-containing protein" evidence="1">
    <location>
        <begin position="22"/>
        <end position="175"/>
    </location>
</feature>
<evidence type="ECO:0000313" key="3">
    <source>
        <dbReference type="Proteomes" id="UP000181901"/>
    </source>
</evidence>
<dbReference type="Proteomes" id="UP000181901">
    <property type="component" value="Unassembled WGS sequence"/>
</dbReference>
<sequence length="175" mass="18817">MKKFLPLLLLAVLLGACGTHRHDMEFSAGKTAIPASAKYRVEPAEDDTGFTFDEKEESIDIGKAMTDALILKLREENLYAENSVGSFAVKPTVTGYEPGNAFGRWLMPGVGSTKVEVSSAVLDPEQQTIGSIKTRNTVDGGGAFTVGAWKTVFEDAAEEVVKELKESMGLIAESK</sequence>
<keyword evidence="3" id="KW-1185">Reference proteome</keyword>
<dbReference type="PROSITE" id="PS51257">
    <property type="entry name" value="PROKAR_LIPOPROTEIN"/>
    <property type="match status" value="1"/>
</dbReference>
<dbReference type="AlphaFoldDB" id="A0A1J5N408"/>
<evidence type="ECO:0000256" key="1">
    <source>
        <dbReference type="SAM" id="SignalP"/>
    </source>
</evidence>
<dbReference type="EMBL" id="LKAQ01000004">
    <property type="protein sequence ID" value="OIQ50355.1"/>
    <property type="molecule type" value="Genomic_DNA"/>
</dbReference>
<feature type="signal peptide" evidence="1">
    <location>
        <begin position="1"/>
        <end position="21"/>
    </location>
</feature>
<protein>
    <recommendedName>
        <fullName evidence="4">DUF4410 domain-containing protein</fullName>
    </recommendedName>
</protein>
<keyword evidence="1" id="KW-0732">Signal</keyword>
<reference evidence="2 3" key="1">
    <citation type="submission" date="2015-09" db="EMBL/GenBank/DDBJ databases">
        <title>Genome of Desulfovibrio dechloracetivorans BerOc1, a mercury methylating strain isolated from highly hydrocarbons and metals contaminated coastal sediments.</title>
        <authorList>
            <person name="Goni Urriza M."/>
            <person name="Gassie C."/>
            <person name="Bouchez O."/>
            <person name="Klopp C."/>
            <person name="Ranchou-Peyruse A."/>
            <person name="Remy G."/>
        </authorList>
    </citation>
    <scope>NUCLEOTIDE SEQUENCE [LARGE SCALE GENOMIC DNA]</scope>
    <source>
        <strain evidence="2 3">BerOc1</strain>
    </source>
</reference>
<comment type="caution">
    <text evidence="2">The sequence shown here is derived from an EMBL/GenBank/DDBJ whole genome shotgun (WGS) entry which is preliminary data.</text>
</comment>
<organism evidence="2 3">
    <name type="scientific">Pseudodesulfovibrio hydrargyri</name>
    <dbReference type="NCBI Taxonomy" id="2125990"/>
    <lineage>
        <taxon>Bacteria</taxon>
        <taxon>Pseudomonadati</taxon>
        <taxon>Thermodesulfobacteriota</taxon>
        <taxon>Desulfovibrionia</taxon>
        <taxon>Desulfovibrionales</taxon>
        <taxon>Desulfovibrionaceae</taxon>
    </lineage>
</organism>
<evidence type="ECO:0000313" key="2">
    <source>
        <dbReference type="EMBL" id="OIQ50355.1"/>
    </source>
</evidence>